<proteinExistence type="predicted"/>
<organism evidence="1 2">
    <name type="scientific">Gibberella intermedia</name>
    <name type="common">Bulb rot disease fungus</name>
    <name type="synonym">Fusarium proliferatum</name>
    <dbReference type="NCBI Taxonomy" id="948311"/>
    <lineage>
        <taxon>Eukaryota</taxon>
        <taxon>Fungi</taxon>
        <taxon>Dikarya</taxon>
        <taxon>Ascomycota</taxon>
        <taxon>Pezizomycotina</taxon>
        <taxon>Sordariomycetes</taxon>
        <taxon>Hypocreomycetidae</taxon>
        <taxon>Hypocreales</taxon>
        <taxon>Nectriaceae</taxon>
        <taxon>Fusarium</taxon>
        <taxon>Fusarium fujikuroi species complex</taxon>
    </lineage>
</organism>
<dbReference type="EMBL" id="PKMI01000001">
    <property type="protein sequence ID" value="RBA22421.1"/>
    <property type="molecule type" value="Genomic_DNA"/>
</dbReference>
<reference evidence="1 2" key="1">
    <citation type="submission" date="2017-12" db="EMBL/GenBank/DDBJ databases">
        <title>Genome sequence of the mycotoxigenic crop pathogen Fusarium proliferatum, strain ITEM 2341 from Date Palm.</title>
        <authorList>
            <person name="Almiman B.F."/>
            <person name="Shittu T.A."/>
            <person name="Muthumeenakshi S."/>
            <person name="Baroncelli R."/>
            <person name="Sreenivasaprasada S."/>
        </authorList>
    </citation>
    <scope>NUCLEOTIDE SEQUENCE [LARGE SCALE GENOMIC DNA]</scope>
    <source>
        <strain evidence="1 2">ITEM 2341</strain>
    </source>
</reference>
<gene>
    <name evidence="1" type="ORF">FPRO05_00768</name>
</gene>
<evidence type="ECO:0000313" key="1">
    <source>
        <dbReference type="EMBL" id="RBA22421.1"/>
    </source>
</evidence>
<comment type="caution">
    <text evidence="1">The sequence shown here is derived from an EMBL/GenBank/DDBJ whole genome shotgun (WGS) entry which is preliminary data.</text>
</comment>
<evidence type="ECO:0000313" key="2">
    <source>
        <dbReference type="Proteomes" id="UP000251714"/>
    </source>
</evidence>
<sequence>MPFDPVTVIGIIGLTTGLLSFVASTVENIDKRIKDYQQCRSRLIHHRHEVELTQCYYRVWLRIWCDGDKLYPEDTYKYFWGESGYAAICERLDIVRDCSLEVQSLLHISLTEQGFDSSLLNGSINKWKPTTSTGRTTSGGEGHVDWRKKICFAIYENTRLKNAVEQLKDSVQHLSSYSAAIFWELQDQTNLTKEPDSELIEQLSILKRRVEDWSEFMEKVFLKQANGEASWAVTLRLPDGRGSPKSLISDSDIKVDFVVERKVLKTHTFVSEDAVWYPEAPNTWEYCSPSTVSSGAPGDYDLVPELEYRPVPFRHILERVSQSCIQQHDQSLRATRLERCRGALGLANWAVLLWNTSWSSNICTCSIRATFGADDNCRFTLHWKDNIHISPQCVMTVKQTRKYYLLGVALAELAIGVPLKYDDVAKAVNGGPKSEQFTMLQRSVERQTCNEYRKAVEYCFKMARNSTTNIFRPEQLQRHTSQVIKPIEGYYEQLTSHDETQKGRKWKNRQMEVNRVWLKHILRQY</sequence>
<dbReference type="Proteomes" id="UP000251714">
    <property type="component" value="Unassembled WGS sequence"/>
</dbReference>
<protein>
    <submittedName>
        <fullName evidence="1">Uncharacterized protein</fullName>
    </submittedName>
</protein>
<accession>A0A365NNK2</accession>
<name>A0A365NNK2_GIBIN</name>
<dbReference type="AlphaFoldDB" id="A0A365NNK2"/>